<dbReference type="GO" id="GO:0003723">
    <property type="term" value="F:RNA binding"/>
    <property type="evidence" value="ECO:0007669"/>
    <property type="project" value="InterPro"/>
</dbReference>
<evidence type="ECO:0000313" key="6">
    <source>
        <dbReference type="Proteomes" id="UP000233551"/>
    </source>
</evidence>
<dbReference type="NCBIfam" id="TIGR00756">
    <property type="entry name" value="PPR"/>
    <property type="match status" value="3"/>
</dbReference>
<evidence type="ECO:0000256" key="2">
    <source>
        <dbReference type="PROSITE-ProRule" id="PRU00708"/>
    </source>
</evidence>
<gene>
    <name evidence="3" type="ORF">CDL15_Pgr028522</name>
    <name evidence="4" type="ORF">CRG98_007983</name>
</gene>
<proteinExistence type="predicted"/>
<reference evidence="3" key="2">
    <citation type="submission" date="2017-06" db="EMBL/GenBank/DDBJ databases">
        <title>The pomegranate genome and the genomics of punicalagin biosynthesis.</title>
        <authorList>
            <person name="Xu C."/>
        </authorList>
    </citation>
    <scope>NUCLEOTIDE SEQUENCE [LARGE SCALE GENOMIC DNA]</scope>
    <source>
        <tissue evidence="3">Fresh leaf</tissue>
    </source>
</reference>
<dbReference type="InterPro" id="IPR002885">
    <property type="entry name" value="PPR_rpt"/>
</dbReference>
<dbReference type="STRING" id="22663.A0A218VWF2"/>
<dbReference type="Proteomes" id="UP000197138">
    <property type="component" value="Unassembled WGS sequence"/>
</dbReference>
<dbReference type="GeneID" id="116203567"/>
<reference evidence="4 6" key="3">
    <citation type="submission" date="2017-11" db="EMBL/GenBank/DDBJ databases">
        <title>De-novo sequencing of pomegranate (Punica granatum L.) genome.</title>
        <authorList>
            <person name="Akparov Z."/>
            <person name="Amiraslanov A."/>
            <person name="Hajiyeva S."/>
            <person name="Abbasov M."/>
            <person name="Kaur K."/>
            <person name="Hamwieh A."/>
            <person name="Solovyev V."/>
            <person name="Salamov A."/>
            <person name="Braich B."/>
            <person name="Kosarev P."/>
            <person name="Mahmoud A."/>
            <person name="Hajiyev E."/>
            <person name="Babayeva S."/>
            <person name="Izzatullayeva V."/>
            <person name="Mammadov A."/>
            <person name="Mammadov A."/>
            <person name="Sharifova S."/>
            <person name="Ojaghi J."/>
            <person name="Eynullazada K."/>
            <person name="Bayramov B."/>
            <person name="Abdulazimova A."/>
            <person name="Shahmuradov I."/>
        </authorList>
    </citation>
    <scope>NUCLEOTIDE SEQUENCE [LARGE SCALE GENOMIC DNA]</scope>
    <source>
        <strain evidence="4">AG2017</strain>
        <strain evidence="6">cv. AG2017</strain>
        <tissue evidence="4">Leaf</tissue>
    </source>
</reference>
<dbReference type="InterPro" id="IPR011990">
    <property type="entry name" value="TPR-like_helical_dom_sf"/>
</dbReference>
<dbReference type="Pfam" id="PF13041">
    <property type="entry name" value="PPR_2"/>
    <property type="match status" value="2"/>
</dbReference>
<organism evidence="3 5">
    <name type="scientific">Punica granatum</name>
    <name type="common">Pomegranate</name>
    <dbReference type="NCBI Taxonomy" id="22663"/>
    <lineage>
        <taxon>Eukaryota</taxon>
        <taxon>Viridiplantae</taxon>
        <taxon>Streptophyta</taxon>
        <taxon>Embryophyta</taxon>
        <taxon>Tracheophyta</taxon>
        <taxon>Spermatophyta</taxon>
        <taxon>Magnoliopsida</taxon>
        <taxon>eudicotyledons</taxon>
        <taxon>Gunneridae</taxon>
        <taxon>Pentapetalae</taxon>
        <taxon>rosids</taxon>
        <taxon>malvids</taxon>
        <taxon>Myrtales</taxon>
        <taxon>Lythraceae</taxon>
        <taxon>Punica</taxon>
    </lineage>
</organism>
<keyword evidence="1" id="KW-0677">Repeat</keyword>
<feature type="repeat" description="PPR" evidence="2">
    <location>
        <begin position="299"/>
        <end position="333"/>
    </location>
</feature>
<dbReference type="Proteomes" id="UP000233551">
    <property type="component" value="Unassembled WGS sequence"/>
</dbReference>
<dbReference type="Gene3D" id="1.25.40.10">
    <property type="entry name" value="Tetratricopeptide repeat domain"/>
    <property type="match status" value="4"/>
</dbReference>
<dbReference type="Pfam" id="PF01535">
    <property type="entry name" value="PPR"/>
    <property type="match status" value="5"/>
</dbReference>
<dbReference type="InterPro" id="IPR046960">
    <property type="entry name" value="PPR_At4g14850-like_plant"/>
</dbReference>
<dbReference type="PANTHER" id="PTHR24015:SF1063">
    <property type="entry name" value="OS12G0156900 PROTEIN"/>
    <property type="match status" value="1"/>
</dbReference>
<dbReference type="SUPFAM" id="SSF48452">
    <property type="entry name" value="TPR-like"/>
    <property type="match status" value="1"/>
</dbReference>
<evidence type="ECO:0000313" key="3">
    <source>
        <dbReference type="EMBL" id="OWM64805.1"/>
    </source>
</evidence>
<accession>A0A218VWF2</accession>
<dbReference type="PROSITE" id="PS51375">
    <property type="entry name" value="PPR"/>
    <property type="match status" value="4"/>
</dbReference>
<name>A0A218VWF2_PUNGR</name>
<dbReference type="Pfam" id="PF20431">
    <property type="entry name" value="E_motif"/>
    <property type="match status" value="1"/>
</dbReference>
<dbReference type="FunFam" id="1.25.40.10:FF:000184">
    <property type="entry name" value="Pentatricopeptide repeat-containing protein, chloroplastic"/>
    <property type="match status" value="1"/>
</dbReference>
<sequence length="618" mass="68942">MISATLRSSSLLKFKNRSSRHLLRHSLPFSSLSTLLQGPVSRPHLLQVHARVFRSSAHHDNLIATRLIGHYPPRLALRVFQQLDNPNIFPFNAIIRVSAEKGQSSDAISFFRALKRREIWPNDLTFSFVLKACFKLCSALCVQQIQTHILKAGFYGDPAVCNGLLSFYAKALRDLVSARKLFDEVPDRGLVFHWTSLIAGCARSGCDEDALQLFVELMVENLRPDDDTMINVLSACSAIEIAKIGKWVDVLLELTKRPDIGHAQRDPINTVLIFLFSKWGRIEESRQRFDEISDEGKRNVVPWNVMITAFVQNGSPMEALNLFRGMIGEPNRSPNHVTMVSVLSACAQVGDLDLGIMVHDCMKKGTLETNIILATALIDMYSKCGSLERAQEVFNRIAQKDAVSFNAMIMGLATNGSGEEALRLFHSMKQVGIKPNAGTFLAALCACTHGGLVDMGRQIFCYMTKPSISPIKPNLEHYSCYIDLLSRMGHIEEALEIVSSMPFEPNEIVWGALLSGCLLHGRAEEAQYVSRRLVEVDPANSAGYVMLANILAADQEWRSVSVLRGFMREKGVRKQPGNSWISIDGVVHEFLVGWKGHPQIEMIYQALRGLEKAMNFPS</sequence>
<keyword evidence="6" id="KW-1185">Reference proteome</keyword>
<dbReference type="InterPro" id="IPR046848">
    <property type="entry name" value="E_motif"/>
</dbReference>
<evidence type="ECO:0000256" key="1">
    <source>
        <dbReference type="ARBA" id="ARBA00022737"/>
    </source>
</evidence>
<evidence type="ECO:0000313" key="5">
    <source>
        <dbReference type="Proteomes" id="UP000197138"/>
    </source>
</evidence>
<protein>
    <submittedName>
        <fullName evidence="3">Uncharacterized protein</fullName>
    </submittedName>
</protein>
<comment type="caution">
    <text evidence="3">The sequence shown here is derived from an EMBL/GenBank/DDBJ whole genome shotgun (WGS) entry which is preliminary data.</text>
</comment>
<dbReference type="EMBL" id="PGOL01000363">
    <property type="protein sequence ID" value="PKI71660.1"/>
    <property type="molecule type" value="Genomic_DNA"/>
</dbReference>
<feature type="repeat" description="PPR" evidence="2">
    <location>
        <begin position="401"/>
        <end position="435"/>
    </location>
</feature>
<dbReference type="GO" id="GO:0009451">
    <property type="term" value="P:RNA modification"/>
    <property type="evidence" value="ECO:0007669"/>
    <property type="project" value="InterPro"/>
</dbReference>
<dbReference type="EMBL" id="MTKT01005739">
    <property type="protein sequence ID" value="OWM64805.1"/>
    <property type="molecule type" value="Genomic_DNA"/>
</dbReference>
<dbReference type="PANTHER" id="PTHR24015">
    <property type="entry name" value="OS07G0578800 PROTEIN-RELATED"/>
    <property type="match status" value="1"/>
</dbReference>
<dbReference type="AlphaFoldDB" id="A0A218VWF2"/>
<evidence type="ECO:0000313" key="4">
    <source>
        <dbReference type="EMBL" id="PKI71660.1"/>
    </source>
</evidence>
<feature type="repeat" description="PPR" evidence="2">
    <location>
        <begin position="190"/>
        <end position="224"/>
    </location>
</feature>
<feature type="repeat" description="PPR" evidence="2">
    <location>
        <begin position="87"/>
        <end position="121"/>
    </location>
</feature>
<reference evidence="5" key="1">
    <citation type="journal article" date="2017" name="Plant J.">
        <title>The pomegranate (Punica granatum L.) genome and the genomics of punicalagin biosynthesis.</title>
        <authorList>
            <person name="Qin G."/>
            <person name="Xu C."/>
            <person name="Ming R."/>
            <person name="Tang H."/>
            <person name="Guyot R."/>
            <person name="Kramer E.M."/>
            <person name="Hu Y."/>
            <person name="Yi X."/>
            <person name="Qi Y."/>
            <person name="Xu X."/>
            <person name="Gao Z."/>
            <person name="Pan H."/>
            <person name="Jian J."/>
            <person name="Tian Y."/>
            <person name="Yue Z."/>
            <person name="Xu Y."/>
        </authorList>
    </citation>
    <scope>NUCLEOTIDE SEQUENCE [LARGE SCALE GENOMIC DNA]</scope>
    <source>
        <strain evidence="5">cv. Dabenzi</strain>
    </source>
</reference>
<dbReference type="OrthoDB" id="1865464at2759"/>